<dbReference type="AlphaFoldDB" id="A0A0E9PY15"/>
<evidence type="ECO:0000313" key="2">
    <source>
        <dbReference type="EMBL" id="JAH09374.1"/>
    </source>
</evidence>
<dbReference type="EMBL" id="GBXM01099203">
    <property type="protein sequence ID" value="JAH09374.1"/>
    <property type="molecule type" value="Transcribed_RNA"/>
</dbReference>
<protein>
    <submittedName>
        <fullName evidence="2">Uncharacterized protein</fullName>
    </submittedName>
</protein>
<organism evidence="2">
    <name type="scientific">Anguilla anguilla</name>
    <name type="common">European freshwater eel</name>
    <name type="synonym">Muraena anguilla</name>
    <dbReference type="NCBI Taxonomy" id="7936"/>
    <lineage>
        <taxon>Eukaryota</taxon>
        <taxon>Metazoa</taxon>
        <taxon>Chordata</taxon>
        <taxon>Craniata</taxon>
        <taxon>Vertebrata</taxon>
        <taxon>Euteleostomi</taxon>
        <taxon>Actinopterygii</taxon>
        <taxon>Neopterygii</taxon>
        <taxon>Teleostei</taxon>
        <taxon>Anguilliformes</taxon>
        <taxon>Anguillidae</taxon>
        <taxon>Anguilla</taxon>
    </lineage>
</organism>
<name>A0A0E9PY15_ANGAN</name>
<reference evidence="2" key="2">
    <citation type="journal article" date="2015" name="Fish Shellfish Immunol.">
        <title>Early steps in the European eel (Anguilla anguilla)-Vibrio vulnificus interaction in the gills: Role of the RtxA13 toxin.</title>
        <authorList>
            <person name="Callol A."/>
            <person name="Pajuelo D."/>
            <person name="Ebbesson L."/>
            <person name="Teles M."/>
            <person name="MacKenzie S."/>
            <person name="Amaro C."/>
        </authorList>
    </citation>
    <scope>NUCLEOTIDE SEQUENCE</scope>
</reference>
<reference evidence="2" key="1">
    <citation type="submission" date="2014-11" db="EMBL/GenBank/DDBJ databases">
        <authorList>
            <person name="Amaro Gonzalez C."/>
        </authorList>
    </citation>
    <scope>NUCLEOTIDE SEQUENCE</scope>
</reference>
<accession>A0A0E9PY15</accession>
<proteinExistence type="predicted"/>
<feature type="region of interest" description="Disordered" evidence="1">
    <location>
        <begin position="12"/>
        <end position="32"/>
    </location>
</feature>
<sequence length="32" mass="3303">MGLVCLLAGTATSNAKEDSSQCPTAPVDRDNH</sequence>
<evidence type="ECO:0000256" key="1">
    <source>
        <dbReference type="SAM" id="MobiDB-lite"/>
    </source>
</evidence>